<dbReference type="AlphaFoldDB" id="A0A1M4ULD2"/>
<dbReference type="NCBIfam" id="TIGR00040">
    <property type="entry name" value="yfcE"/>
    <property type="match status" value="1"/>
</dbReference>
<feature type="domain" description="Calcineurin-like phosphoesterase" evidence="3">
    <location>
        <begin position="1"/>
        <end position="160"/>
    </location>
</feature>
<reference evidence="5" key="1">
    <citation type="submission" date="2016-11" db="EMBL/GenBank/DDBJ databases">
        <authorList>
            <person name="Varghese N."/>
            <person name="Submissions S."/>
        </authorList>
    </citation>
    <scope>NUCLEOTIDE SEQUENCE [LARGE SCALE GENOMIC DNA]</scope>
    <source>
        <strain evidence="5">DSM 12395</strain>
    </source>
</reference>
<proteinExistence type="inferred from homology"/>
<dbReference type="EC" id="3.1.4.-" evidence="2"/>
<evidence type="ECO:0000259" key="3">
    <source>
        <dbReference type="Pfam" id="PF12850"/>
    </source>
</evidence>
<protein>
    <recommendedName>
        <fullName evidence="2">Phosphoesterase</fullName>
        <ecNumber evidence="2">3.1.4.-</ecNumber>
    </recommendedName>
</protein>
<evidence type="ECO:0000256" key="1">
    <source>
        <dbReference type="ARBA" id="ARBA00008950"/>
    </source>
</evidence>
<keyword evidence="2" id="KW-0479">Metal-binding</keyword>
<dbReference type="Proteomes" id="UP000184148">
    <property type="component" value="Unassembled WGS sequence"/>
</dbReference>
<dbReference type="PANTHER" id="PTHR43165:SF1">
    <property type="entry name" value="PHOSPHODIESTERASE MJ0936"/>
    <property type="match status" value="1"/>
</dbReference>
<accession>A0A1M4ULD2</accession>
<dbReference type="InterPro" id="IPR024654">
    <property type="entry name" value="Calcineurin-like_PHP_lpxH"/>
</dbReference>
<keyword evidence="5" id="KW-1185">Reference proteome</keyword>
<dbReference type="SUPFAM" id="SSF56300">
    <property type="entry name" value="Metallo-dependent phosphatases"/>
    <property type="match status" value="1"/>
</dbReference>
<dbReference type="Pfam" id="PF12850">
    <property type="entry name" value="Metallophos_2"/>
    <property type="match status" value="1"/>
</dbReference>
<dbReference type="EMBL" id="FQUY01000003">
    <property type="protein sequence ID" value="SHE57400.1"/>
    <property type="molecule type" value="Genomic_DNA"/>
</dbReference>
<name>A0A1M4ULD2_9FIRM</name>
<dbReference type="NCBIfam" id="NF006988">
    <property type="entry name" value="PRK09453.1"/>
    <property type="match status" value="1"/>
</dbReference>
<gene>
    <name evidence="4" type="ORF">SAMN02745133_00684</name>
</gene>
<organism evidence="4 5">
    <name type="scientific">Desulforamulus putei DSM 12395</name>
    <dbReference type="NCBI Taxonomy" id="1121429"/>
    <lineage>
        <taxon>Bacteria</taxon>
        <taxon>Bacillati</taxon>
        <taxon>Bacillota</taxon>
        <taxon>Clostridia</taxon>
        <taxon>Eubacteriales</taxon>
        <taxon>Peptococcaceae</taxon>
        <taxon>Desulforamulus</taxon>
    </lineage>
</organism>
<sequence length="181" mass="20199">MRIGVISDTHGSLLHFEKALEVIGNADFIIHGGDVLYHGPRNPLPEGYSPKELAEKINSMNNLIFVRGNCDADVDQMVIKHPLQSPYVLLQLGKLKILAVHGYTREKHQYIQMARDFKVDLFIYGHTHVKELYKDDDLIVLNPGSTALPKDGIHSAAVIDDLSIRLTNLDNGQVVKELPLA</sequence>
<evidence type="ECO:0000313" key="4">
    <source>
        <dbReference type="EMBL" id="SHE57400.1"/>
    </source>
</evidence>
<dbReference type="OrthoDB" id="9800565at2"/>
<dbReference type="InterPro" id="IPR041802">
    <property type="entry name" value="MPP_YfcE"/>
</dbReference>
<evidence type="ECO:0000256" key="2">
    <source>
        <dbReference type="RuleBase" id="RU362039"/>
    </source>
</evidence>
<dbReference type="GO" id="GO:0046872">
    <property type="term" value="F:metal ion binding"/>
    <property type="evidence" value="ECO:0007669"/>
    <property type="project" value="UniProtKB-KW"/>
</dbReference>
<dbReference type="Gene3D" id="3.60.21.10">
    <property type="match status" value="1"/>
</dbReference>
<comment type="cofactor">
    <cofactor evidence="2">
        <name>a divalent metal cation</name>
        <dbReference type="ChEBI" id="CHEBI:60240"/>
    </cofactor>
</comment>
<dbReference type="GO" id="GO:0016787">
    <property type="term" value="F:hydrolase activity"/>
    <property type="evidence" value="ECO:0007669"/>
    <property type="project" value="UniProtKB-UniRule"/>
</dbReference>
<dbReference type="CDD" id="cd00841">
    <property type="entry name" value="MPP_YfcE"/>
    <property type="match status" value="1"/>
</dbReference>
<evidence type="ECO:0000313" key="5">
    <source>
        <dbReference type="Proteomes" id="UP000184148"/>
    </source>
</evidence>
<dbReference type="STRING" id="1121429.SAMN02745133_00684"/>
<dbReference type="InterPro" id="IPR000979">
    <property type="entry name" value="Phosphodiesterase_MJ0936/Vps29"/>
</dbReference>
<comment type="similarity">
    <text evidence="1 2">Belongs to the metallophosphoesterase superfamily. YfcE family.</text>
</comment>
<dbReference type="InterPro" id="IPR029052">
    <property type="entry name" value="Metallo-depent_PP-like"/>
</dbReference>
<dbReference type="RefSeq" id="WP_073235746.1">
    <property type="nucleotide sequence ID" value="NZ_FQUY01000003.1"/>
</dbReference>
<dbReference type="InterPro" id="IPR053193">
    <property type="entry name" value="MetalloPDE_YfcE-like"/>
</dbReference>
<dbReference type="PANTHER" id="PTHR43165">
    <property type="entry name" value="METALLOPHOSPHOESTERASE"/>
    <property type="match status" value="1"/>
</dbReference>